<dbReference type="InterPro" id="IPR023213">
    <property type="entry name" value="CAT-like_dom_sf"/>
</dbReference>
<evidence type="ECO:0000256" key="6">
    <source>
        <dbReference type="ARBA" id="ARBA00023026"/>
    </source>
</evidence>
<dbReference type="GO" id="GO:0005737">
    <property type="term" value="C:cytoplasm"/>
    <property type="evidence" value="ECO:0007669"/>
    <property type="project" value="TreeGrafter"/>
</dbReference>
<dbReference type="Gene3D" id="3.40.50.12780">
    <property type="entry name" value="N-terminal domain of ligase-like"/>
    <property type="match status" value="4"/>
</dbReference>
<keyword evidence="2" id="KW-0596">Phosphopantetheine</keyword>
<dbReference type="Gene3D" id="1.10.1200.10">
    <property type="entry name" value="ACP-like"/>
    <property type="match status" value="5"/>
</dbReference>
<dbReference type="Gene3D" id="2.30.38.10">
    <property type="entry name" value="Luciferase, Domain 3"/>
    <property type="match status" value="1"/>
</dbReference>
<dbReference type="Gene3D" id="3.40.50.150">
    <property type="entry name" value="Vaccinia Virus protein VP39"/>
    <property type="match status" value="1"/>
</dbReference>
<dbReference type="SUPFAM" id="SSF56801">
    <property type="entry name" value="Acetyl-CoA synthetase-like"/>
    <property type="match status" value="5"/>
</dbReference>
<dbReference type="CDD" id="cd19542">
    <property type="entry name" value="CT_NRPS-like"/>
    <property type="match status" value="1"/>
</dbReference>
<dbReference type="InterPro" id="IPR010071">
    <property type="entry name" value="AA_adenyl_dom"/>
</dbReference>
<dbReference type="InterPro" id="IPR042099">
    <property type="entry name" value="ANL_N_sf"/>
</dbReference>
<dbReference type="PROSITE" id="PS00455">
    <property type="entry name" value="AMP_BINDING"/>
    <property type="match status" value="3"/>
</dbReference>
<dbReference type="SUPFAM" id="SSF52777">
    <property type="entry name" value="CoA-dependent acyltransferases"/>
    <property type="match status" value="13"/>
</dbReference>
<evidence type="ECO:0000313" key="10">
    <source>
        <dbReference type="EMBL" id="APA19546.1"/>
    </source>
</evidence>
<dbReference type="PROSITE" id="PS50075">
    <property type="entry name" value="CARRIER"/>
    <property type="match status" value="5"/>
</dbReference>
<dbReference type="CDD" id="cd19534">
    <property type="entry name" value="E_NRPS"/>
    <property type="match status" value="1"/>
</dbReference>
<dbReference type="FunFam" id="3.30.300.30:FF:000084">
    <property type="entry name" value="Enniatin synthase"/>
    <property type="match status" value="1"/>
</dbReference>
<keyword evidence="4" id="KW-0436">Ligase</keyword>
<dbReference type="FunFam" id="1.10.1200.10:FF:000005">
    <property type="entry name" value="Nonribosomal peptide synthetase 1"/>
    <property type="match status" value="5"/>
</dbReference>
<dbReference type="InterPro" id="IPR020806">
    <property type="entry name" value="PKS_PP-bd"/>
</dbReference>
<dbReference type="CDD" id="cd05930">
    <property type="entry name" value="A_NRPS"/>
    <property type="match status" value="1"/>
</dbReference>
<dbReference type="FunFam" id="3.40.50.12780:FF:000014">
    <property type="entry name" value="Nonribosomal peptide synthetase 1"/>
    <property type="match status" value="3"/>
</dbReference>
<dbReference type="GO" id="GO:0044550">
    <property type="term" value="P:secondary metabolite biosynthetic process"/>
    <property type="evidence" value="ECO:0007669"/>
    <property type="project" value="TreeGrafter"/>
</dbReference>
<dbReference type="NCBIfam" id="TIGR01733">
    <property type="entry name" value="AA-adenyl-dom"/>
    <property type="match status" value="4"/>
</dbReference>
<dbReference type="Pfam" id="PF00668">
    <property type="entry name" value="Condensation"/>
    <property type="match status" value="6"/>
</dbReference>
<dbReference type="InterPro" id="IPR029063">
    <property type="entry name" value="SAM-dependent_MTases_sf"/>
</dbReference>
<name>A0A1I9VZ84_HAPIR</name>
<sequence length="6521" mass="717219">MYDNGHHTEAADYWRDALADCECDPFPRVPSSAPPPSPDSIIEHRSPILEQRDSGVAISTTIYAAWALLVSRMADSDDVVFGIAALERSAENNANTAVAPLRIPVAWDQTIVNYLDTVQRQERDLATFAAAGLSDIAQTCPGAQRACDFQTLFLVRTQQGRQAGQVQSVAPSGARCHALVIDLEPSANQAVMNVRFDSTVISHATVERWLERLDLVILGLWSSDPHKTISTITMIGERDLKDIWDWNTPVPAPADRCVHELVEAQAQAHPSKPAICAWDGDLTYGELNRLSELLAAHLGERGVGPNTLVPLCFEKSMYTAVAMLGVLKAGGGFVLLDPSLPEQRLQAMVQQARSKFILASTSTRHLCSRLAPEVDTINAQFFADRNHEPPRSSGPTRPDSVMYVVYTSGSSGVPKGVIITHQNHATALLHQTGMEGLGPESRIYDFSAYSFDITIYNTFAALTLGGCLCVPSERQRRNELAQSMTSLAATFAYLTPTVARQLSPDETPTLETLVLSGEALHARDVDPWWGRIRVINAYGPSECTTASTVHPDPSTPADATGIGKGAGLVTWIVDPEDHNILLPPGCVGELLLEGPVVGRGYLDNAEQTSASFIQAPMWLQKGGSGHNGRSGILYKTGDLVEYTDAGNIKFIGRKDTQVKIRGHRVELGEVEHAVHGCMAGFKQAVAETVATGRSGSSLSTLVAFLEADQPLENAGEAELAPKTLPVPSEVKGKLLRVLPSYMIPTLFIELPRLPTTHTGKIHRKQLRAIAEPLLSRHLGRILSSERPKRQPVLDVEQKMQQVWSCVLEIERQMVGLDDSFFDLGGDSLGAMKVVSEARKMELVITVADVFQYLTLQNVSAQAKDMSTHSPEAVLPFSLLEGEGGLKAQSFIRDVSIRYGLDPSSLKDAYPCTPLQKGLLSLSAKSPGDYVMQGVLELSDKLDLDAFRDAWEAVCRKIEILRTRIVQHDQHGLLQLVLDEPISWVEAAGLDSYLNADRKNAMDIGQPLARYSMVKDEGGSTRWFVWTVHHALFDAWSLSLILDTVNHTYEGKPAQPTPPFKTFIKYIKDQSFERMADYWIQALAECECPVFPSLPPSVERPVTDSVMEHPLHHPRQHLHSSITPSTMVRAAWSLIMSNITNSDDVVFGATVSGRSAPVPGVESVPAPTIATVPVRVRLAKHQQVSDFLHSVQRQSADMIPFEQMGLHRIAKLGPDAQQAVSFQTLLVIQPIDNSETQSVLGLWSLGNQQQSVNTYGLILEIQLGKGEMTARASYDSRLIQPWLVQRLLERLDLAMRQLDGADPEEPLSEFNIVTCKDLEQIWSWNRHVPTVSQLCIPQVLETQAVSHPNRPAVCAWDGDLTYAELDCLATGLALQLVEREVGKEDIVPLYFEKSMWTTVAMFGVLRAGAAFVLLDPSLPQKRLEEIMRQTKATMVVSSLSNEDESSSLSRQVLILGPHSVQALQERARGQASQRLASSTPSSPAYVIFTSGSTGNPKGVVVTHGNVTSAVPEHVRSFGYTEDSRIYDFASYSFGAALNNAFVALMSGGCLCVPSEDDRRSNMPGSITSLRATAVLLTPSVAESLSPDQVPTLKTIIYGGEAVHLKDVSPWWGKTQVLTAYGSSEVTTVATVNTQATTMQEVPQIGTGSGGVTWVVDPENHQKLLPPGCVGELVLEGPLVGIGYLGDTQKTSEVFIEDPRWLLDGFQGYPGRHGRLYKTGDLVRYNENGNLTYVGRKDAQVKIRGQRVELGEVEFRVQECFPEATQVVAEVVVPRGKTSSPTLAAFLLLSDTTASNGTSKLDEATALPVAAAVEERLSKHLPSYMVPTLFFAMQALPMTATGKMNRRRLREIGSTITTQELADLRTNPKWEKRQPTTKLERSLHAIWAQVLNIDSSRIGVDDSFFQLGGDSISAMQVATTARSSFINIGVADILRQKTIYNLAKTAQEIKEAPDMQAKYSQSLAKSSGSTPQLSPIQRLYFHLQHDPTACFDQFFYLGLRSEVDVEVLCAALEMLVRRHAVLRARFARNQKGTWEVRIAPDVSSSLLFRLENSEEPDFAAAIAQSREALDIVKGPIFSAVLFNTPVRQSLFLTIHHLVIDLVSWRVLIQELETVLKQGTLASPHSLGFSTWTSAQAQYARQNLEPDTSSWRQDKILLGYWGMQSNPNVKGGAIVRDFALDEVVSSLILGDCNDALGTRPVELMIAALAYSFRGVFSDRHLPLVYSEGHGREPWDERLDITSTVGWFSTIFPVELNPGLDATLIEFVRRTKDCMRSLSHNGWSDFTSRFAGEGEADRFAKEFPVEVMFNYAGLYQNLEREDGLFEQLTTPGGCDPPSSFEVRRFSLFDFDVSVIRGRITGSVEFHRDMRHGEKILEWIGEYQRTLEQMAKLLPTCPYTWTLNDFPLAFESYRDIDEFRDTTLSRLGVQPGDIEDIFPCAPLQEGILLAQAKESANYQRWSDIEISLNGDGPQLEKSRLTQAWEAVVKRHALLRAVLVESFPGSSRTMHVVLKDPEPSISWDMSTKPSQSRSFDKYGLQHHVHVYEADERRARLRFYSNHVIIDGFSQGLLCSNLQSAYNNSLQSAISSYKDFVLYLEDLPHADGLSFWSRYLSGVDPCHFPTSPAAILDCASKNPVPVPRLDVDGIRAFSAKWDVTPATIIKVAWGLVLGIYTGTTTPCFGNLCSGRDVPVDNIDNVFGPVVGTVPCRIRLQNGKGVLDTLREAQADYLDTIPFQHFPLTDIHRAAGVGSSPLFNTLLSYQKVGEELSAVKHGLAVRAVGNHDPTEVCHGKELRNKHTNASQYDITVDIEDTGAQMTISLDFRPQCLSTTDAARLANSLSVAISEIVANPDQVIEDVPLMTEDDLRLIWQWNHTVPEAPGRFVHDLVHEQALTAPDAPAVCAWDGQLSYKQLDELSTGLAGRLIQLGVMGGGPIPLCFEKSQWTSVAMLAVLKTGAAFVLLDSSLPYQRLQSIVQQVKSDLILSSSANMDLSASLCRTVLQVSADTAGSSDAITIPKLLSGPELTTMFAVFTSGSTGTPKGVLIAHANFTCALEHQSEALGFTDTSRVFDFASYAFDAAVHNTFATFITGGCLCVPSEHDRKSDTEAIMRTMRVTVADLTPSVARVLDPRSLPDLKTLIMGGEALSVDDVNRWWGRVRIVNAYGPAETTPIATINADAPTPEKSTLLGKGSGQVTWVVDPQNRNRLMPPGSVGELVLEGQPVGQGYLNDPERTAASFIEDPPWLVQGAPGHSGRRGRVYMTGDLVRYEDDGSMAYVTRKDAQVKIRGQRVELGEVERRVQECIPEASQVIAEMIKPQGEDRNPMLAVFLQTGNNMKAGRVEESTKVEIFGITEEIRLKLSARLPRYMIPAVFFSIQRLPKTPSGKTYRIQLRQIGASFSVRQLAEMRPGGRDQARQPTSEREKKLQQVWSRVLDVEASAIGLDDDFFQLGGDSIAAMKLASEARKAGISVSVADIFRHPTLFGVAQQGGDGAANGALADIAPFGLLNNDLDTGVFLEDAASQCHLESPTAILDAYPCTPLQEGLLSLSMKRPGAYTLQATLRLDPSVDIQAFCKAWEKVVHSFPVLRTRIIEHHELGLLQVVVDEKIRWVHASSLEAYLLADRQQPMTLGSPLGRYALISNASDGQRCFVWTVHHALYDGWSEGLIIKAVNQAYDGAGFQGGAPFSAFIKHIRDTDNNAMVDYWKHILDGNQAVPFPAIPPTFGEPVADKSVEASLPRPLNQARNVTTSTLIRAAWALVAGRRSGHDDVVFGVTVSGRNAPVPGIDMMVGPTFATVPLRVQLLAGQSVADYLKAVQYRSAEMIPFEQMGLHNIAKVSTSTRQACAFQTLLVIQPQASEAENVLGCWQDGDQSQWFNSYGLTLDVNVGTTDIVVRATFDSRVIEPWVVQKLLQQLGHVMHQLDDNASTDRAVRDITTVTPQDLEQLWAWNKTVPPPADRCAHELIRDRVREQPHAPAVSAWDGELTYQELDDLSTNMSGRLVDLGVKPGTFVPLCFEKSIWATVAMLAVVKTAAAFVLLDPSLPKQQLKSIIQQVDARMIVSSPSNMALSTQVCHEVVVMGPEFIAEIRDRTPGTLLPTPSLDSIVYVVFTFGTTGTPKGVVINHRNSASAVLHQVEGFGYNRATRLYDFSTYSSDGCILNAFTVLVAGGCLCIPTDHGRKSTLAESMESFKANAVFLTPSIAQLLSPEQVPHMRSMILGGEAIRLKHVQPWWDSETCKVFTIYGPSECTPVSMINHSPATPEEALRLGWGAGQVPWIVDPEDHDSLVPLGSIGELLLEGPLVGPGYLNESEKTTASFIRDPAWLLKGAPGRHPGRHARLYKTGDLAQFNEDGSVSYVSRKDDQVKLHGQRIVLGEVEHHAHPCFPSAAQIVAEVIVPQGKNTAPTLAAFLQLGEEEMAAVSVHVEGTPESVKVLRAPEDALQKLSQTLPGYMVPTVFFAMRQLPLSATGKMDRKKLREIGSSFSIADLALACTATESPKRQPESDIEKQMQGIWARVLDIEPSMIGLDDSFFRLGGDSITAMKLVGEARRAGLQLVVADVLRRPRLQEVALASRSSGVINDMIPRARSEGPVEQSFAQGRLWFLEQLYPGLTWYLVPCAMRLRGPLDLKALNAAFSALESRHETLRTTFDSHDGRDVQQVLPFQEKPLNVIDVADEEALTRELDKVQKSPFDLRREPGWRVTLFKLDNENHLLSIIMHHIISDGWSVDILRKELSTFYAAAAKNPDQDPLSQVEPLPIQYRDFSVWQRGQQQIEEHQRQLAYWVKELETSQPAELLCDKPRPSTLSGAAATESIRVEGSLYEQLQSFCTTHSVTPFVALLATFRATHFFLTGSEDATMGTANANRDRWEVKDMVGFFVNMQCIRIKVGDESFEQLVRQVHATTVASFANQDVPFENIVSQLQRDRDLSRHPLAQVAFALHSQMDLGDFALQDLDAETVDVPPTTRFDIEFHFAQERQALEGLVLYSTDLFEAETIRNMLSVFQSVLATGLANPTTAIKTMSIFSNKHFAELDGLGLIKVDDVPYPRDSSIVDLFRQQVPLCPGRIAVKDSTSQLTYAQLDHQSDMLARWLSRRAFAPETPVGVFSPRCCETVVAFLGVLKANLAYLPLDVKIPQGRMDTILSSVEGHKIVLFGPDVHPPSIQREDVEFVAIAEALRDRTSEDRTLTGPSATSLAYVMFTSGSTGRPKGVMVNHRGLVRVVKGSNNMASYLPAGPTVALITNPAFDPSIWEICGTILNGGTLICISAEAVLDYRVVSDTFIREGVRAATFTPALLKQYLSECPDAIAGLDTIYVGGERADADDLFLAKGLTKGPVINAYGPTENSVVSTLYSLQDGEKCVNGVPIGRAISNSGAYVMDTQQRLVPLGVIGELVVTGDGLARGYTEPERNVDRFVTVRIGTRSVQAYRTGDSVRYRPKDGQLEFFGRIDGQVKVRGHRIELAEIEHSLRSHGAVDDAVVVLQQQQESGDARLAGFITIKDATLEGAEPDDADAAEVVNVWGEVFDANTYSAISDVRPEDIGRDFTGWVSMYNGEEIDKAEMNEWLDDSISTMLNGGEARDILELGTGSGMILFNLTQRGLNSYIGLDPSSRAVDFIAKTARSIPSLQDKVRVYLGTADNLGRVPSSVSPNLVVVNSVAQYFPSQEYLLKVVEDVVRMDSVETLFFGDMRSYPLSRQFQAHKAVYTSGEAASKDEVRREMERIEKEDTELQVDPAFFTALAARLPERVAHVEILPKRMKVTNELSAFRYAAVVHLKGPDSPGPQVHSVDKGEWINFRNDQLDGESLSQLLRSALDADIVAVSNIPYRKTIVERHILEALDQGPESRNWIASARRQADNCPSLSAVDLVEIGESHGFRVEVSWARQYSQRGDLDAVFHRLRPAQGQERTMFRFSTDHHNRPVHSFSSRPLQLKRNQKVKKDLYERLQQQLPAYMVPQVITTLDKMPINANGKIDRQALSARVNSSTAAPRASSVQQPRTDAEREMQRIWAHVLSIGASTIGVEDSFFHLGGSSLSAMKVVSETRKAGLEITVADVFRHDVLGELARHSSVRTEGEAEDTEAPVLVDPAKKAALLEEIGSVGLDVGTGIEDVLPLTSFQERIVLNGEKIRQHANYFYIELGSDLKVSQMEESFTMTLDKFPILRSCFPRLQGQLWRVVLRQLRLPIHVEDVRDDDDLGQASDAFCLADAKTLSSDGIPVSLTLLRHGTQGVRLVLRISHTQYDGVSLPVILQSLMDGYHGIQTNPGPEFTRLLAHASRKRDKSIAYWTEVLRGSTLTVPEAVLRPEITPGSSAERIDEEAEIDVPKLPGRTTEASLLSAAWALLLSRITGEADVVFGHVVAGRNSAIPGIAEMVGPCINIMPLRASLAPDTTPRQLLLSLQEQFVSVGDADSLGFKDIIEHCTDWPAGSTFESMIQHQNIDEHPEIESTETPARLQFLGEDHVVPQSLQMISYPQEGGRRLRIRLVGNTHILTREMAGSMMRAICTIAGAVGDDLDGSLGGIMPGVVDL</sequence>
<feature type="domain" description="Carrier" evidence="9">
    <location>
        <begin position="3413"/>
        <end position="3489"/>
    </location>
</feature>
<dbReference type="Gene3D" id="3.30.559.10">
    <property type="entry name" value="Chloramphenicol acetyltransferase-like domain"/>
    <property type="match status" value="6"/>
</dbReference>
<evidence type="ECO:0000256" key="4">
    <source>
        <dbReference type="ARBA" id="ARBA00022598"/>
    </source>
</evidence>
<dbReference type="FunFam" id="3.30.300.30:FF:000015">
    <property type="entry name" value="Nonribosomal peptide synthase SidD"/>
    <property type="match status" value="4"/>
</dbReference>
<comment type="pathway">
    <text evidence="1">Secondary metabolite biosynthesis.</text>
</comment>
<gene>
    <name evidence="10" type="primary">lacs</name>
</gene>
<proteinExistence type="inferred from homology"/>
<comment type="similarity">
    <text evidence="7">Belongs to the NRP synthetase family.</text>
</comment>
<dbReference type="CDD" id="cd19545">
    <property type="entry name" value="FUM14_C_NRPS-like"/>
    <property type="match status" value="2"/>
</dbReference>
<evidence type="ECO:0000256" key="3">
    <source>
        <dbReference type="ARBA" id="ARBA00022553"/>
    </source>
</evidence>
<dbReference type="InterPro" id="IPR045851">
    <property type="entry name" value="AMP-bd_C_sf"/>
</dbReference>
<dbReference type="FunFam" id="3.40.50.980:FF:000001">
    <property type="entry name" value="Non-ribosomal peptide synthetase"/>
    <property type="match status" value="1"/>
</dbReference>
<dbReference type="SUPFAM" id="SSF47336">
    <property type="entry name" value="ACP-like"/>
    <property type="match status" value="5"/>
</dbReference>
<evidence type="ECO:0000256" key="8">
    <source>
        <dbReference type="SAM" id="MobiDB-lite"/>
    </source>
</evidence>
<dbReference type="NCBIfam" id="NF003417">
    <property type="entry name" value="PRK04813.1"/>
    <property type="match status" value="6"/>
</dbReference>
<evidence type="ECO:0000256" key="1">
    <source>
        <dbReference type="ARBA" id="ARBA00005179"/>
    </source>
</evidence>
<feature type="domain" description="Carrier" evidence="9">
    <location>
        <begin position="4498"/>
        <end position="4574"/>
    </location>
</feature>
<dbReference type="Gene3D" id="3.30.300.30">
    <property type="match status" value="6"/>
</dbReference>
<feature type="domain" description="Carrier" evidence="9">
    <location>
        <begin position="790"/>
        <end position="866"/>
    </location>
</feature>
<dbReference type="InterPro" id="IPR000873">
    <property type="entry name" value="AMP-dep_synth/lig_dom"/>
</dbReference>
<evidence type="ECO:0000256" key="2">
    <source>
        <dbReference type="ARBA" id="ARBA00022450"/>
    </source>
</evidence>
<dbReference type="EMBL" id="KU994894">
    <property type="protein sequence ID" value="APA19546.1"/>
    <property type="molecule type" value="Genomic_DNA"/>
</dbReference>
<feature type="domain" description="Carrier" evidence="9">
    <location>
        <begin position="5989"/>
        <end position="6065"/>
    </location>
</feature>
<evidence type="ECO:0000259" key="9">
    <source>
        <dbReference type="PROSITE" id="PS50075"/>
    </source>
</evidence>
<accession>A0A1I9VZ84</accession>
<dbReference type="PANTHER" id="PTHR45527">
    <property type="entry name" value="NONRIBOSOMAL PEPTIDE SYNTHETASE"/>
    <property type="match status" value="1"/>
</dbReference>
<dbReference type="Pfam" id="PF00550">
    <property type="entry name" value="PP-binding"/>
    <property type="match status" value="5"/>
</dbReference>
<dbReference type="InterPro" id="IPR036736">
    <property type="entry name" value="ACP-like_sf"/>
</dbReference>
<dbReference type="InterPro" id="IPR020845">
    <property type="entry name" value="AMP-binding_CS"/>
</dbReference>
<dbReference type="GO" id="GO:0016874">
    <property type="term" value="F:ligase activity"/>
    <property type="evidence" value="ECO:0007669"/>
    <property type="project" value="UniProtKB-KW"/>
</dbReference>
<feature type="domain" description="Carrier" evidence="9">
    <location>
        <begin position="1872"/>
        <end position="1948"/>
    </location>
</feature>
<dbReference type="PROSITE" id="PS00012">
    <property type="entry name" value="PHOSPHOPANTETHEINE"/>
    <property type="match status" value="4"/>
</dbReference>
<keyword evidence="5" id="KW-0677">Repeat</keyword>
<feature type="compositionally biased region" description="Polar residues" evidence="8">
    <location>
        <begin position="5974"/>
        <end position="5991"/>
    </location>
</feature>
<protein>
    <submittedName>
        <fullName evidence="10">Leualacin synthetase</fullName>
    </submittedName>
</protein>
<dbReference type="InterPro" id="IPR006162">
    <property type="entry name" value="Ppantetheine_attach_site"/>
</dbReference>
<keyword evidence="3" id="KW-0597">Phosphoprotein</keyword>
<dbReference type="GO" id="GO:0043041">
    <property type="term" value="P:amino acid activation for nonribosomal peptide biosynthetic process"/>
    <property type="evidence" value="ECO:0007669"/>
    <property type="project" value="TreeGrafter"/>
</dbReference>
<dbReference type="GO" id="GO:0031177">
    <property type="term" value="F:phosphopantetheine binding"/>
    <property type="evidence" value="ECO:0007669"/>
    <property type="project" value="InterPro"/>
</dbReference>
<dbReference type="InterPro" id="IPR001242">
    <property type="entry name" value="Condensation_dom"/>
</dbReference>
<feature type="region of interest" description="Disordered" evidence="8">
    <location>
        <begin position="5972"/>
        <end position="5992"/>
    </location>
</feature>
<dbReference type="PANTHER" id="PTHR45527:SF3">
    <property type="entry name" value="SIDEROPHORE SYNTHETASE (EUROFUNG)"/>
    <property type="match status" value="1"/>
</dbReference>
<dbReference type="SUPFAM" id="SSF53335">
    <property type="entry name" value="S-adenosyl-L-methionine-dependent methyltransferases"/>
    <property type="match status" value="1"/>
</dbReference>
<evidence type="ECO:0000256" key="5">
    <source>
        <dbReference type="ARBA" id="ARBA00022737"/>
    </source>
</evidence>
<dbReference type="CDD" id="cd19531">
    <property type="entry name" value="LCL_NRPS-like"/>
    <property type="match status" value="1"/>
</dbReference>
<dbReference type="InterPro" id="IPR009081">
    <property type="entry name" value="PP-bd_ACP"/>
</dbReference>
<dbReference type="Gene3D" id="3.30.559.30">
    <property type="entry name" value="Nonribosomal peptide synthetase, condensation domain"/>
    <property type="match status" value="7"/>
</dbReference>
<dbReference type="Pfam" id="PF00501">
    <property type="entry name" value="AMP-binding"/>
    <property type="match status" value="5"/>
</dbReference>
<evidence type="ECO:0000256" key="7">
    <source>
        <dbReference type="ARBA" id="ARBA00029454"/>
    </source>
</evidence>
<dbReference type="SMART" id="SM00823">
    <property type="entry name" value="PKS_PP"/>
    <property type="match status" value="5"/>
</dbReference>
<reference evidence="10" key="1">
    <citation type="submission" date="2016-03" db="EMBL/GenBank/DDBJ databases">
        <authorList>
            <person name="Ploux O."/>
        </authorList>
    </citation>
    <scope>NUCLEOTIDE SEQUENCE</scope>
</reference>
<dbReference type="CDD" id="cd05918">
    <property type="entry name" value="A_NRPS_SidN3_like"/>
    <property type="match status" value="4"/>
</dbReference>
<keyword evidence="6" id="KW-0843">Virulence</keyword>
<organism evidence="10">
    <name type="scientific">Hapsidospora irregularis</name>
    <dbReference type="NCBI Taxonomy" id="95324"/>
    <lineage>
        <taxon>Eukaryota</taxon>
        <taxon>Fungi</taxon>
        <taxon>Dikarya</taxon>
        <taxon>Ascomycota</taxon>
        <taxon>Pezizomycotina</taxon>
        <taxon>Sordariomycetes</taxon>
        <taxon>Hypocreomycetidae</taxon>
        <taxon>Hypocreales</taxon>
        <taxon>Bionectriaceae</taxon>
        <taxon>Hapsidospora</taxon>
    </lineage>
</organism>
<dbReference type="FunFam" id="3.30.559.30:FF:000003">
    <property type="entry name" value="Nonribosomal peptide synthase SidD"/>
    <property type="match status" value="2"/>
</dbReference>
<dbReference type="FunFam" id="3.30.559.30:FF:000002">
    <property type="entry name" value="Nonribosomal peptide synthase Pes1"/>
    <property type="match status" value="1"/>
</dbReference>
<dbReference type="Gene3D" id="3.40.50.980">
    <property type="match status" value="2"/>
</dbReference>